<protein>
    <recommendedName>
        <fullName evidence="7">Phage shock protein PspC N-terminal domain-containing protein</fullName>
    </recommendedName>
</protein>
<evidence type="ECO:0000259" key="7">
    <source>
        <dbReference type="Pfam" id="PF04024"/>
    </source>
</evidence>
<comment type="subcellular location">
    <subcellularLocation>
        <location evidence="1">Cell membrane</location>
        <topology evidence="1">Single-pass membrane protein</topology>
    </subcellularLocation>
</comment>
<sequence length="98" mass="10960">MKKLTKSANNRVVSGVLGGIGEFFNIDPTILRIIFVILIFIGYGTVIPVYLVAFLIIPDSSGKMTLVERSKTKVIHQRPVKKVKPLEQDDSDDDWSDL</sequence>
<keyword evidence="5 6" id="KW-0472">Membrane</keyword>
<name>A0A1Y4QXI1_9ENTE</name>
<dbReference type="PANTHER" id="PTHR33885">
    <property type="entry name" value="PHAGE SHOCK PROTEIN C"/>
    <property type="match status" value="1"/>
</dbReference>
<proteinExistence type="predicted"/>
<evidence type="ECO:0000256" key="2">
    <source>
        <dbReference type="ARBA" id="ARBA00022475"/>
    </source>
</evidence>
<evidence type="ECO:0000256" key="6">
    <source>
        <dbReference type="SAM" id="Phobius"/>
    </source>
</evidence>
<comment type="caution">
    <text evidence="8">The sequence shown here is derived from an EMBL/GenBank/DDBJ whole genome shotgun (WGS) entry which is preliminary data.</text>
</comment>
<dbReference type="Pfam" id="PF04024">
    <property type="entry name" value="PspC"/>
    <property type="match status" value="1"/>
</dbReference>
<organism evidence="8 9">
    <name type="scientific">Enterococcus cecorum</name>
    <dbReference type="NCBI Taxonomy" id="44008"/>
    <lineage>
        <taxon>Bacteria</taxon>
        <taxon>Bacillati</taxon>
        <taxon>Bacillota</taxon>
        <taxon>Bacilli</taxon>
        <taxon>Lactobacillales</taxon>
        <taxon>Enterococcaceae</taxon>
        <taxon>Enterococcus</taxon>
    </lineage>
</organism>
<dbReference type="PANTHER" id="PTHR33885:SF3">
    <property type="entry name" value="PHAGE SHOCK PROTEIN C"/>
    <property type="match status" value="1"/>
</dbReference>
<dbReference type="GO" id="GO:0005886">
    <property type="term" value="C:plasma membrane"/>
    <property type="evidence" value="ECO:0007669"/>
    <property type="project" value="UniProtKB-SubCell"/>
</dbReference>
<keyword evidence="2" id="KW-1003">Cell membrane</keyword>
<dbReference type="Proteomes" id="UP000196074">
    <property type="component" value="Unassembled WGS sequence"/>
</dbReference>
<dbReference type="EMBL" id="NFLC01000013">
    <property type="protein sequence ID" value="OUQ10035.1"/>
    <property type="molecule type" value="Genomic_DNA"/>
</dbReference>
<evidence type="ECO:0000313" key="9">
    <source>
        <dbReference type="Proteomes" id="UP000196074"/>
    </source>
</evidence>
<dbReference type="InterPro" id="IPR007168">
    <property type="entry name" value="Phageshock_PspC_N"/>
</dbReference>
<evidence type="ECO:0000256" key="5">
    <source>
        <dbReference type="ARBA" id="ARBA00023136"/>
    </source>
</evidence>
<dbReference type="InterPro" id="IPR052027">
    <property type="entry name" value="PspC"/>
</dbReference>
<dbReference type="AlphaFoldDB" id="A0A1Y4QXI1"/>
<accession>A0A1Y4QXI1</accession>
<keyword evidence="3 6" id="KW-0812">Transmembrane</keyword>
<evidence type="ECO:0000313" key="8">
    <source>
        <dbReference type="EMBL" id="OUQ10035.1"/>
    </source>
</evidence>
<dbReference type="RefSeq" id="WP_087215086.1">
    <property type="nucleotide sequence ID" value="NZ_NFLC01000013.1"/>
</dbReference>
<evidence type="ECO:0000256" key="1">
    <source>
        <dbReference type="ARBA" id="ARBA00004162"/>
    </source>
</evidence>
<keyword evidence="4 6" id="KW-1133">Transmembrane helix</keyword>
<gene>
    <name evidence="8" type="ORF">B5E88_07505</name>
</gene>
<evidence type="ECO:0000256" key="3">
    <source>
        <dbReference type="ARBA" id="ARBA00022692"/>
    </source>
</evidence>
<feature type="transmembrane region" description="Helical" evidence="6">
    <location>
        <begin position="33"/>
        <end position="57"/>
    </location>
</feature>
<evidence type="ECO:0000256" key="4">
    <source>
        <dbReference type="ARBA" id="ARBA00022989"/>
    </source>
</evidence>
<reference evidence="9" key="1">
    <citation type="submission" date="2017-04" db="EMBL/GenBank/DDBJ databases">
        <title>Function of individual gut microbiota members based on whole genome sequencing of pure cultures obtained from chicken caecum.</title>
        <authorList>
            <person name="Medvecky M."/>
            <person name="Cejkova D."/>
            <person name="Polansky O."/>
            <person name="Karasova D."/>
            <person name="Kubasova T."/>
            <person name="Cizek A."/>
            <person name="Rychlik I."/>
        </authorList>
    </citation>
    <scope>NUCLEOTIDE SEQUENCE [LARGE SCALE GENOMIC DNA]</scope>
    <source>
        <strain evidence="9">An144</strain>
    </source>
</reference>
<feature type="domain" description="Phage shock protein PspC N-terminal" evidence="7">
    <location>
        <begin position="2"/>
        <end position="59"/>
    </location>
</feature>